<dbReference type="Gene3D" id="3.40.50.1390">
    <property type="entry name" value="Resolvase, N-terminal catalytic domain"/>
    <property type="match status" value="1"/>
</dbReference>
<dbReference type="Proteomes" id="UP001203665">
    <property type="component" value="Unassembled WGS sequence"/>
</dbReference>
<dbReference type="Pfam" id="PF07508">
    <property type="entry name" value="Recombinase"/>
    <property type="match status" value="1"/>
</dbReference>
<evidence type="ECO:0000313" key="5">
    <source>
        <dbReference type="Proteomes" id="UP001203665"/>
    </source>
</evidence>
<dbReference type="SUPFAM" id="SSF53041">
    <property type="entry name" value="Resolvase-like"/>
    <property type="match status" value="1"/>
</dbReference>
<feature type="domain" description="Recombinase" evidence="3">
    <location>
        <begin position="157"/>
        <end position="277"/>
    </location>
</feature>
<reference evidence="4" key="1">
    <citation type="submission" date="2022-06" db="EMBL/GenBank/DDBJ databases">
        <title>Alkalicoccobacillus porphyridii sp. nov., isolated from a marine red alga, Porphyridium purpureum and reclassification of Shouchella plakortidis and Shouchella gibsonii as Alkalicoccobacillus plakortidis comb. nov. and Alkalicoccobacillus gibsonii comb. nov.</title>
        <authorList>
            <person name="Kim K.H."/>
            <person name="Lee J.K."/>
            <person name="Han D.M."/>
            <person name="Baek J.H."/>
            <person name="Jeon C.O."/>
        </authorList>
    </citation>
    <scope>NUCLEOTIDE SEQUENCE</scope>
    <source>
        <strain evidence="4">DSM 19153</strain>
    </source>
</reference>
<dbReference type="InterPro" id="IPR025827">
    <property type="entry name" value="Zn_ribbon_recom_dom"/>
</dbReference>
<dbReference type="Pfam" id="PF13408">
    <property type="entry name" value="Zn_ribbon_recom"/>
    <property type="match status" value="1"/>
</dbReference>
<dbReference type="EMBL" id="JAMQJY010000006">
    <property type="protein sequence ID" value="MCM2677740.1"/>
    <property type="molecule type" value="Genomic_DNA"/>
</dbReference>
<dbReference type="InterPro" id="IPR050639">
    <property type="entry name" value="SSR_resolvase"/>
</dbReference>
<dbReference type="PANTHER" id="PTHR30461:SF23">
    <property type="entry name" value="DNA RECOMBINASE-RELATED"/>
    <property type="match status" value="1"/>
</dbReference>
<comment type="caution">
    <text evidence="4">The sequence shown here is derived from an EMBL/GenBank/DDBJ whole genome shotgun (WGS) entry which is preliminary data.</text>
</comment>
<evidence type="ECO:0000313" key="4">
    <source>
        <dbReference type="EMBL" id="MCM2677740.1"/>
    </source>
</evidence>
<dbReference type="CDD" id="cd00338">
    <property type="entry name" value="Ser_Recombinase"/>
    <property type="match status" value="1"/>
</dbReference>
<dbReference type="RefSeq" id="WP_251611543.1">
    <property type="nucleotide sequence ID" value="NZ_JAMQJY010000006.1"/>
</dbReference>
<dbReference type="InterPro" id="IPR036162">
    <property type="entry name" value="Resolvase-like_N_sf"/>
</dbReference>
<organism evidence="4 5">
    <name type="scientific">Alkalicoccobacillus plakortidis</name>
    <dbReference type="NCBI Taxonomy" id="444060"/>
    <lineage>
        <taxon>Bacteria</taxon>
        <taxon>Bacillati</taxon>
        <taxon>Bacillota</taxon>
        <taxon>Bacilli</taxon>
        <taxon>Bacillales</taxon>
        <taxon>Bacillaceae</taxon>
        <taxon>Alkalicoccobacillus</taxon>
    </lineage>
</organism>
<keyword evidence="5" id="KW-1185">Reference proteome</keyword>
<name>A0ABT0XPT9_9BACI</name>
<accession>A0ABT0XPT9</accession>
<dbReference type="InterPro" id="IPR006119">
    <property type="entry name" value="Resolv_N"/>
</dbReference>
<feature type="coiled-coil region" evidence="1">
    <location>
        <begin position="363"/>
        <end position="390"/>
    </location>
</feature>
<dbReference type="SMART" id="SM00857">
    <property type="entry name" value="Resolvase"/>
    <property type="match status" value="1"/>
</dbReference>
<dbReference type="InterPro" id="IPR038109">
    <property type="entry name" value="DNA_bind_recomb_sf"/>
</dbReference>
<evidence type="ECO:0000256" key="1">
    <source>
        <dbReference type="SAM" id="Coils"/>
    </source>
</evidence>
<feature type="domain" description="Resolvase/invertase-type recombinase catalytic" evidence="2">
    <location>
        <begin position="2"/>
        <end position="149"/>
    </location>
</feature>
<evidence type="ECO:0000259" key="2">
    <source>
        <dbReference type="PROSITE" id="PS51736"/>
    </source>
</evidence>
<evidence type="ECO:0000259" key="3">
    <source>
        <dbReference type="PROSITE" id="PS51737"/>
    </source>
</evidence>
<dbReference type="PANTHER" id="PTHR30461">
    <property type="entry name" value="DNA-INVERTASE FROM LAMBDOID PROPHAGE"/>
    <property type="match status" value="1"/>
</dbReference>
<keyword evidence="1" id="KW-0175">Coiled coil</keyword>
<dbReference type="InterPro" id="IPR011109">
    <property type="entry name" value="DNA_bind_recombinase_dom"/>
</dbReference>
<sequence>MRCAIYRRVSTDRQREEGFSLEAQESRLRAYVESQGWTVYDDYADEGYSAKNTNRPYLQKMLKDMSEDKFDVILVYKLDRFVRSVVDLHNMLQEMEKFDVKFKSCTEIFDTTTATGRMFITIIATLAQWERETIGERVFDVSIKNAENGHRPGTKTPFGYKTVNKKLYPEPQNFKYGQYIYERIASVSADTVAKELNAMGSRNRRGNPWDGKSIEYIARNPINVGIVRWNYRKMINGNWKLTNEAVQEKIDQEDFIKMVTPEQYNLVQKILDSRKGNGKTRTAVYNAYPYSGILRCKRCGHKITGHRLRRKNGRIERTYKCNGRRKYGVCDLPQIPEKSMDIAFKKSIKLSLDNPDISEKITISLSEAEIESKLKEIQNKKERANELYIDGQITRTRFKDIQKKLIEEEMSLVQIAATVEEEVSQEDLIEFLTDLENQWLELGYDSQKQALTRIFESIEVDVTSETKSGGRYSKAVLAEVAITDFSFRD</sequence>
<dbReference type="PROSITE" id="PS51736">
    <property type="entry name" value="RECOMBINASES_3"/>
    <property type="match status" value="1"/>
</dbReference>
<dbReference type="Pfam" id="PF00239">
    <property type="entry name" value="Resolvase"/>
    <property type="match status" value="1"/>
</dbReference>
<dbReference type="Gene3D" id="3.90.1750.20">
    <property type="entry name" value="Putative Large Serine Recombinase, Chain B, Domain 2"/>
    <property type="match status" value="1"/>
</dbReference>
<dbReference type="PROSITE" id="PS51737">
    <property type="entry name" value="RECOMBINASE_DNA_BIND"/>
    <property type="match status" value="1"/>
</dbReference>
<proteinExistence type="predicted"/>
<gene>
    <name evidence="4" type="ORF">NDM98_21510</name>
</gene>
<protein>
    <submittedName>
        <fullName evidence="4">Recombinase family protein</fullName>
    </submittedName>
</protein>